<keyword evidence="4" id="KW-0067">ATP-binding</keyword>
<organism evidence="7 8">
    <name type="scientific">Microbispora oryzae</name>
    <dbReference type="NCBI Taxonomy" id="2806554"/>
    <lineage>
        <taxon>Bacteria</taxon>
        <taxon>Bacillati</taxon>
        <taxon>Actinomycetota</taxon>
        <taxon>Actinomycetes</taxon>
        <taxon>Streptosporangiales</taxon>
        <taxon>Streptosporangiaceae</taxon>
        <taxon>Microbispora</taxon>
    </lineage>
</organism>
<evidence type="ECO:0000259" key="5">
    <source>
        <dbReference type="Pfam" id="PF00501"/>
    </source>
</evidence>
<protein>
    <submittedName>
        <fullName evidence="7">AMP-binding protein</fullName>
    </submittedName>
</protein>
<evidence type="ECO:0000256" key="4">
    <source>
        <dbReference type="ARBA" id="ARBA00022840"/>
    </source>
</evidence>
<comment type="similarity">
    <text evidence="1">Belongs to the ATP-dependent AMP-binding enzyme family.</text>
</comment>
<evidence type="ECO:0000259" key="6">
    <source>
        <dbReference type="Pfam" id="PF13193"/>
    </source>
</evidence>
<dbReference type="Gene3D" id="3.40.50.12780">
    <property type="entry name" value="N-terminal domain of ligase-like"/>
    <property type="match status" value="1"/>
</dbReference>
<dbReference type="AlphaFoldDB" id="A0A940WEM4"/>
<evidence type="ECO:0000256" key="2">
    <source>
        <dbReference type="ARBA" id="ARBA00022598"/>
    </source>
</evidence>
<dbReference type="GO" id="GO:0015645">
    <property type="term" value="F:fatty acid ligase activity"/>
    <property type="evidence" value="ECO:0007669"/>
    <property type="project" value="TreeGrafter"/>
</dbReference>
<dbReference type="EMBL" id="JAFCNB010000002">
    <property type="protein sequence ID" value="MBP2703223.1"/>
    <property type="molecule type" value="Genomic_DNA"/>
</dbReference>
<dbReference type="Pfam" id="PF00501">
    <property type="entry name" value="AMP-binding"/>
    <property type="match status" value="1"/>
</dbReference>
<proteinExistence type="inferred from homology"/>
<dbReference type="GO" id="GO:0006633">
    <property type="term" value="P:fatty acid biosynthetic process"/>
    <property type="evidence" value="ECO:0007669"/>
    <property type="project" value="TreeGrafter"/>
</dbReference>
<dbReference type="Gene3D" id="3.30.300.30">
    <property type="match status" value="1"/>
</dbReference>
<feature type="domain" description="AMP-binding enzyme C-terminal" evidence="6">
    <location>
        <begin position="494"/>
        <end position="572"/>
    </location>
</feature>
<name>A0A940WEM4_9ACTN</name>
<dbReference type="Proteomes" id="UP000674234">
    <property type="component" value="Unassembled WGS sequence"/>
</dbReference>
<dbReference type="InterPro" id="IPR045851">
    <property type="entry name" value="AMP-bd_C_sf"/>
</dbReference>
<keyword evidence="8" id="KW-1185">Reference proteome</keyword>
<reference evidence="7" key="1">
    <citation type="submission" date="2021-02" db="EMBL/GenBank/DDBJ databases">
        <title>Draft genome sequence of Microbispora sp. RL4-1S isolated from rice leaves in Thailand.</title>
        <authorList>
            <person name="Muangham S."/>
            <person name="Duangmal K."/>
        </authorList>
    </citation>
    <scope>NUCLEOTIDE SEQUENCE</scope>
    <source>
        <strain evidence="7">RL4-1S</strain>
    </source>
</reference>
<dbReference type="GO" id="GO:0005524">
    <property type="term" value="F:ATP binding"/>
    <property type="evidence" value="ECO:0007669"/>
    <property type="project" value="UniProtKB-KW"/>
</dbReference>
<accession>A0A940WEM4</accession>
<evidence type="ECO:0000313" key="7">
    <source>
        <dbReference type="EMBL" id="MBP2703223.1"/>
    </source>
</evidence>
<gene>
    <name evidence="7" type="ORF">JOL79_05335</name>
</gene>
<sequence>MAAPVSGPVWETGPDTAPWTAPDDAYWGPRRTPAHAAFRAARDVLLEHRDDIDAARARFDWPRPAHFNWALEWFDVIAAGNDAPALILLDGAGGATEVSYAELSRGSDAVAAWLCALGVRRRDRVLIALDQRRELWEVILACLKIGAVVIPTYTSLTPPEAADRVERGGVRHVVCASWLTHLFPVRAGGGARIAVGEPVDGWLRYDEGAAHPGRFVPAEPTPADDVAFCYFTSGTTSAPKLVAHTHVSYPVGHLSGLYWSGLTPGDRHLNVSAPGWAKHSWSSLFVPWNAEAAVVALPPGPVPAERLPWLLAHHEVTTFCAPPSTWRAMLPALLDPLPAHGGPGPFPARPRLREALSAGEPLDGRVAEAVERAWGVAVRDGYGQTETTGLIGTSPGLGRRPGWLGRPLPGYDITLRDPETGEAGDAGEVCVELTPRPAGVMRGYLAADGGVTAPGGGYYRTGDMGERSEDGWIRIHGRRDDVFKSFDRRVSPYELEAVLRRHPAVADAAVVPRPHPVGGAVPHAVVELVRPGDGGPELERELLAHVDAHVTEDLRVHSVQVSPRLPRTASGKVRRAAIRI</sequence>
<keyword evidence="2" id="KW-0436">Ligase</keyword>
<dbReference type="InterPro" id="IPR051087">
    <property type="entry name" value="Mitochondrial_ACSM"/>
</dbReference>
<dbReference type="GO" id="GO:0006637">
    <property type="term" value="P:acyl-CoA metabolic process"/>
    <property type="evidence" value="ECO:0007669"/>
    <property type="project" value="TreeGrafter"/>
</dbReference>
<dbReference type="PANTHER" id="PTHR43605">
    <property type="entry name" value="ACYL-COENZYME A SYNTHETASE"/>
    <property type="match status" value="1"/>
</dbReference>
<evidence type="ECO:0000256" key="1">
    <source>
        <dbReference type="ARBA" id="ARBA00006432"/>
    </source>
</evidence>
<dbReference type="SUPFAM" id="SSF56801">
    <property type="entry name" value="Acetyl-CoA synthetase-like"/>
    <property type="match status" value="1"/>
</dbReference>
<dbReference type="InterPro" id="IPR000873">
    <property type="entry name" value="AMP-dep_synth/lig_dom"/>
</dbReference>
<dbReference type="PANTHER" id="PTHR43605:SF10">
    <property type="entry name" value="ACYL-COA SYNTHETASE MEDIUM CHAIN FAMILY MEMBER 3"/>
    <property type="match status" value="1"/>
</dbReference>
<keyword evidence="3" id="KW-0547">Nucleotide-binding</keyword>
<evidence type="ECO:0000256" key="3">
    <source>
        <dbReference type="ARBA" id="ARBA00022741"/>
    </source>
</evidence>
<dbReference type="Pfam" id="PF13193">
    <property type="entry name" value="AMP-binding_C"/>
    <property type="match status" value="1"/>
</dbReference>
<dbReference type="GO" id="GO:0016405">
    <property type="term" value="F:CoA-ligase activity"/>
    <property type="evidence" value="ECO:0007669"/>
    <property type="project" value="UniProtKB-ARBA"/>
</dbReference>
<evidence type="ECO:0000313" key="8">
    <source>
        <dbReference type="Proteomes" id="UP000674234"/>
    </source>
</evidence>
<dbReference type="InterPro" id="IPR042099">
    <property type="entry name" value="ANL_N_sf"/>
</dbReference>
<comment type="caution">
    <text evidence="7">The sequence shown here is derived from an EMBL/GenBank/DDBJ whole genome shotgun (WGS) entry which is preliminary data.</text>
</comment>
<dbReference type="InterPro" id="IPR025110">
    <property type="entry name" value="AMP-bd_C"/>
</dbReference>
<dbReference type="GO" id="GO:0004321">
    <property type="term" value="F:fatty-acyl-CoA synthase activity"/>
    <property type="evidence" value="ECO:0007669"/>
    <property type="project" value="TreeGrafter"/>
</dbReference>
<feature type="domain" description="AMP-dependent synthetase/ligase" evidence="5">
    <location>
        <begin position="81"/>
        <end position="445"/>
    </location>
</feature>